<dbReference type="InterPro" id="IPR024931">
    <property type="entry name" value="Importin_alpha"/>
</dbReference>
<evidence type="ECO:0000256" key="6">
    <source>
        <dbReference type="PROSITE-ProRule" id="PRU00259"/>
    </source>
</evidence>
<dbReference type="Pfam" id="PF00514">
    <property type="entry name" value="Arm"/>
    <property type="match status" value="3"/>
</dbReference>
<dbReference type="GO" id="GO:0061608">
    <property type="term" value="F:nuclear import signal receptor activity"/>
    <property type="evidence" value="ECO:0007669"/>
    <property type="project" value="InterPro"/>
</dbReference>
<comment type="caution">
    <text evidence="8">The sequence shown here is derived from an EMBL/GenBank/DDBJ whole genome shotgun (WGS) entry which is preliminary data.</text>
</comment>
<feature type="repeat" description="ARM" evidence="6">
    <location>
        <begin position="161"/>
        <end position="205"/>
    </location>
</feature>
<dbReference type="AlphaFoldDB" id="A0A9N9A4M7"/>
<gene>
    <name evidence="8" type="ORF">FMOSSE_LOCUS4961</name>
</gene>
<dbReference type="Gene3D" id="1.20.5.690">
    <property type="entry name" value="Importin-alpha, importin-beta-binding domain"/>
    <property type="match status" value="1"/>
</dbReference>
<keyword evidence="2 5" id="KW-0813">Transport</keyword>
<evidence type="ECO:0000256" key="5">
    <source>
        <dbReference type="PIRNR" id="PIRNR005673"/>
    </source>
</evidence>
<feature type="domain" description="IBB" evidence="7">
    <location>
        <begin position="1"/>
        <end position="56"/>
    </location>
</feature>
<evidence type="ECO:0000256" key="4">
    <source>
        <dbReference type="ARBA" id="ARBA00022927"/>
    </source>
</evidence>
<dbReference type="SUPFAM" id="SSF48371">
    <property type="entry name" value="ARM repeat"/>
    <property type="match status" value="1"/>
</dbReference>
<evidence type="ECO:0000313" key="9">
    <source>
        <dbReference type="Proteomes" id="UP000789375"/>
    </source>
</evidence>
<dbReference type="InterPro" id="IPR011989">
    <property type="entry name" value="ARM-like"/>
</dbReference>
<dbReference type="InterPro" id="IPR036975">
    <property type="entry name" value="Importin-a_IBB_sf"/>
</dbReference>
<dbReference type="InterPro" id="IPR016024">
    <property type="entry name" value="ARM-type_fold"/>
</dbReference>
<dbReference type="Pfam" id="PF01749">
    <property type="entry name" value="IBB"/>
    <property type="match status" value="1"/>
</dbReference>
<keyword evidence="4 5" id="KW-0653">Protein transport</keyword>
<dbReference type="InterPro" id="IPR000225">
    <property type="entry name" value="Armadillo"/>
</dbReference>
<evidence type="ECO:0000256" key="2">
    <source>
        <dbReference type="ARBA" id="ARBA00022448"/>
    </source>
</evidence>
<sequence length="548" mass="62566">MNSVQIQRKKSFKSNRVFDVDLLFQNRQKQNIEIRRQLRDDIIFKHRNLSSLNEKYIPQAEEIHEPKLIIRNLKIENFSEMVQGVYSNNLERQLISMRKFRKLLAEARVPPIQQIIDAGVIPKFVEFLQSNHIHLKIESSWALKNILAGSIDHIKVVVNAGALPIFVQLLQNESCTDEIREHVIWAIGNISSDEIFCDLVFRSGALKCLLYVLNQLKDDHPLILTLARTICNLCRVKISETEWWSWMAPVLVALSRMIHLNDDDILYFTCLALSYLSDGEFYRIQRIQAIINTGMCPRLMELMIHKNFNVQIPVLKCVKNISTGSDSQVKIILHCGVLNLIKDLLVSTLHRMIRKEACSIVSAIASGSAHRIQAILDAGMIPFLINLTRNSDFITKKEATWAICSAIRISYHQPYLIRQIINSGCIQSMIDMLDCKETEIIFAILEAIQTILRFGESAKTPNNQENDGDPGGSTDFTLHHNSPTGFQFLHQPIIPFGAFHFKTVGEFGSPGLILQNDQNGFRLPVETSQKPDAYYFPFVNQPSNHFKS</sequence>
<accession>A0A9N9A4M7</accession>
<proteinExistence type="inferred from homology"/>
<evidence type="ECO:0000256" key="3">
    <source>
        <dbReference type="ARBA" id="ARBA00022737"/>
    </source>
</evidence>
<keyword evidence="9" id="KW-1185">Reference proteome</keyword>
<dbReference type="PROSITE" id="PS50176">
    <property type="entry name" value="ARM_REPEAT"/>
    <property type="match status" value="1"/>
</dbReference>
<dbReference type="GO" id="GO:0006606">
    <property type="term" value="P:protein import into nucleus"/>
    <property type="evidence" value="ECO:0007669"/>
    <property type="project" value="InterPro"/>
</dbReference>
<evidence type="ECO:0000259" key="7">
    <source>
        <dbReference type="PROSITE" id="PS51214"/>
    </source>
</evidence>
<dbReference type="SMART" id="SM00185">
    <property type="entry name" value="ARM"/>
    <property type="match status" value="7"/>
</dbReference>
<dbReference type="Proteomes" id="UP000789375">
    <property type="component" value="Unassembled WGS sequence"/>
</dbReference>
<dbReference type="GO" id="GO:0005737">
    <property type="term" value="C:cytoplasm"/>
    <property type="evidence" value="ECO:0007669"/>
    <property type="project" value="InterPro"/>
</dbReference>
<comment type="similarity">
    <text evidence="1 5">Belongs to the importin alpha family.</text>
</comment>
<dbReference type="Gene3D" id="1.25.10.10">
    <property type="entry name" value="Leucine-rich Repeat Variant"/>
    <property type="match status" value="1"/>
</dbReference>
<dbReference type="EMBL" id="CAJVPP010000888">
    <property type="protein sequence ID" value="CAG8519585.1"/>
    <property type="molecule type" value="Genomic_DNA"/>
</dbReference>
<evidence type="ECO:0000256" key="1">
    <source>
        <dbReference type="ARBA" id="ARBA00010394"/>
    </source>
</evidence>
<dbReference type="PANTHER" id="PTHR23316">
    <property type="entry name" value="IMPORTIN ALPHA"/>
    <property type="match status" value="1"/>
</dbReference>
<dbReference type="PROSITE" id="PS51214">
    <property type="entry name" value="IBB"/>
    <property type="match status" value="1"/>
</dbReference>
<reference evidence="8" key="1">
    <citation type="submission" date="2021-06" db="EMBL/GenBank/DDBJ databases">
        <authorList>
            <person name="Kallberg Y."/>
            <person name="Tangrot J."/>
            <person name="Rosling A."/>
        </authorList>
    </citation>
    <scope>NUCLEOTIDE SEQUENCE</scope>
    <source>
        <strain evidence="8">87-6 pot B 2015</strain>
    </source>
</reference>
<evidence type="ECO:0000313" key="8">
    <source>
        <dbReference type="EMBL" id="CAG8519585.1"/>
    </source>
</evidence>
<dbReference type="InterPro" id="IPR002652">
    <property type="entry name" value="Importin-a_IBB"/>
</dbReference>
<dbReference type="PIRSF" id="PIRSF005673">
    <property type="entry name" value="Importin_alpha"/>
    <property type="match status" value="1"/>
</dbReference>
<organism evidence="8 9">
    <name type="scientific">Funneliformis mosseae</name>
    <name type="common">Endomycorrhizal fungus</name>
    <name type="synonym">Glomus mosseae</name>
    <dbReference type="NCBI Taxonomy" id="27381"/>
    <lineage>
        <taxon>Eukaryota</taxon>
        <taxon>Fungi</taxon>
        <taxon>Fungi incertae sedis</taxon>
        <taxon>Mucoromycota</taxon>
        <taxon>Glomeromycotina</taxon>
        <taxon>Glomeromycetes</taxon>
        <taxon>Glomerales</taxon>
        <taxon>Glomeraceae</taxon>
        <taxon>Funneliformis</taxon>
    </lineage>
</organism>
<keyword evidence="3" id="KW-0677">Repeat</keyword>
<name>A0A9N9A4M7_FUNMO</name>
<protein>
    <recommendedName>
        <fullName evidence="5">Importin subunit alpha</fullName>
    </recommendedName>
</protein>